<evidence type="ECO:0000256" key="1">
    <source>
        <dbReference type="SAM" id="SignalP"/>
    </source>
</evidence>
<keyword evidence="3" id="KW-1185">Reference proteome</keyword>
<dbReference type="NCBIfam" id="NF041384">
    <property type="entry name" value="YHS_seleno_dom"/>
    <property type="match status" value="1"/>
</dbReference>
<dbReference type="OrthoDB" id="344729at2"/>
<evidence type="ECO:0000313" key="2">
    <source>
        <dbReference type="EMBL" id="TWI83939.1"/>
    </source>
</evidence>
<name>A0A562SRP6_9BACT</name>
<feature type="signal peptide" evidence="1">
    <location>
        <begin position="1"/>
        <end position="19"/>
    </location>
</feature>
<dbReference type="EMBL" id="VLLE01000003">
    <property type="protein sequence ID" value="TWI83939.1"/>
    <property type="molecule type" value="Genomic_DNA"/>
</dbReference>
<sequence>MKQVLLLLFLCYGFGPLQAQDQQRQKDFNLENGIAVKGYDVVAYFKQGKAVKGSSSFAVMHQGIKYHFSSAANKETFKNNAVAYEPQYGGWCAYAMGASGEKVDFDPETFKIVNGKLYLFYNRFFNNTLPKWNKDEANLKAKADINWKKISN</sequence>
<accession>A0A562SRP6</accession>
<gene>
    <name evidence="2" type="ORF">IQ13_2058</name>
</gene>
<evidence type="ECO:0000313" key="3">
    <source>
        <dbReference type="Proteomes" id="UP000316167"/>
    </source>
</evidence>
<proteinExistence type="predicted"/>
<keyword evidence="1" id="KW-0732">Signal</keyword>
<dbReference type="RefSeq" id="WP_144886216.1">
    <property type="nucleotide sequence ID" value="NZ_VLLE01000003.1"/>
</dbReference>
<organism evidence="2 3">
    <name type="scientific">Lacibacter cauensis</name>
    <dbReference type="NCBI Taxonomy" id="510947"/>
    <lineage>
        <taxon>Bacteria</taxon>
        <taxon>Pseudomonadati</taxon>
        <taxon>Bacteroidota</taxon>
        <taxon>Chitinophagia</taxon>
        <taxon>Chitinophagales</taxon>
        <taxon>Chitinophagaceae</taxon>
        <taxon>Lacibacter</taxon>
    </lineage>
</organism>
<dbReference type="Proteomes" id="UP000316167">
    <property type="component" value="Unassembled WGS sequence"/>
</dbReference>
<evidence type="ECO:0008006" key="4">
    <source>
        <dbReference type="Google" id="ProtNLM"/>
    </source>
</evidence>
<comment type="caution">
    <text evidence="2">The sequence shown here is derived from an EMBL/GenBank/DDBJ whole genome shotgun (WGS) entry which is preliminary data.</text>
</comment>
<reference evidence="2 3" key="1">
    <citation type="journal article" date="2015" name="Stand. Genomic Sci.">
        <title>Genomic Encyclopedia of Bacterial and Archaeal Type Strains, Phase III: the genomes of soil and plant-associated and newly described type strains.</title>
        <authorList>
            <person name="Whitman W.B."/>
            <person name="Woyke T."/>
            <person name="Klenk H.P."/>
            <person name="Zhou Y."/>
            <person name="Lilburn T.G."/>
            <person name="Beck B.J."/>
            <person name="De Vos P."/>
            <person name="Vandamme P."/>
            <person name="Eisen J.A."/>
            <person name="Garrity G."/>
            <person name="Hugenholtz P."/>
            <person name="Kyrpides N.C."/>
        </authorList>
    </citation>
    <scope>NUCLEOTIDE SEQUENCE [LARGE SCALE GENOMIC DNA]</scope>
    <source>
        <strain evidence="2 3">CGMCC 1.7271</strain>
    </source>
</reference>
<dbReference type="AlphaFoldDB" id="A0A562SRP6"/>
<protein>
    <recommendedName>
        <fullName evidence="4">YHS domain-containing protein</fullName>
    </recommendedName>
</protein>
<feature type="chain" id="PRO_5022124432" description="YHS domain-containing protein" evidence="1">
    <location>
        <begin position="20"/>
        <end position="152"/>
    </location>
</feature>